<dbReference type="Pfam" id="PF00078">
    <property type="entry name" value="RVT_1"/>
    <property type="match status" value="1"/>
</dbReference>
<feature type="domain" description="Reverse transcriptase" evidence="2">
    <location>
        <begin position="424"/>
        <end position="688"/>
    </location>
</feature>
<dbReference type="EMBL" id="JBBPFD010000018">
    <property type="protein sequence ID" value="KAK7889724.1"/>
    <property type="molecule type" value="Genomic_DNA"/>
</dbReference>
<feature type="compositionally biased region" description="Basic and acidic residues" evidence="1">
    <location>
        <begin position="53"/>
        <end position="93"/>
    </location>
</feature>
<keyword evidence="4" id="KW-1185">Reference proteome</keyword>
<feature type="compositionally biased region" description="Polar residues" evidence="1">
    <location>
        <begin position="94"/>
        <end position="106"/>
    </location>
</feature>
<proteinExistence type="predicted"/>
<dbReference type="CDD" id="cd01650">
    <property type="entry name" value="RT_nLTR_like"/>
    <property type="match status" value="1"/>
</dbReference>
<evidence type="ECO:0000313" key="4">
    <source>
        <dbReference type="Proteomes" id="UP001460270"/>
    </source>
</evidence>
<dbReference type="AlphaFoldDB" id="A0AAW0NE37"/>
<accession>A0AAW0NE37</accession>
<dbReference type="PROSITE" id="PS50878">
    <property type="entry name" value="RT_POL"/>
    <property type="match status" value="1"/>
</dbReference>
<dbReference type="InterPro" id="IPR000477">
    <property type="entry name" value="RT_dom"/>
</dbReference>
<sequence length="1180" mass="133260">MVSNAGIEVKTGRKWRAEEAVQQAESRLHFSKLVGAVTRGRAGLGSIPAPKIPSKEKKSVAKFRVNDSQERLVDNHEEGGDDWRVSDSPERRQPGQTGLATRSVSSARRAPKQATENQMDKYPQGCPRGGEDEHPIRTDTTASDHGNEQTDSSKKRSQAWSYPTEPDLQVKGTSPPSMKFEKRRIKWPAANMSSQWSQFDSDVDQILEATGKGDVDKKLLSLTTMIVNIGAERFGQEERKEPSIGGHPMNKREIKIHNIRQEMKSLRRQYKYAGEYERLGLAHLMSIQRKKIGILRRAEWHRRRRRERSRKRAAFISDPFRFTKQLLGQKRNGKLECSQEELDHYLDDVYSDPTREQDLGECKILIEPPPPTVPYDVSELRLSEVSEVIKKARAGSAPGPSGTCYKVYKNCPKLLTRLWKILRVIWRRGRIPEFWKAAEGVLIPKEENSKKIDQFRIISLLCVEAKIFFSAVSRRLCSFLGKNNFVDTSVQKGGVPGVSGCLEHTGVVTQLIREARENKGNLSVLWLDLENAYGSIPHKLVQLTLTKHHVPQRVIDLVTDYYSNFRIRVSSGAVTSSWHNLELGIITGCTISVMLFSLAMNMIVKSAEPECRGPKSKSGQRQPPIRAFMDDLTVTTESVSGCRWILQGLQKLVKWARMSFKPAKSRSMVLRKGNIDSKFQFSIAGTAIPTISEKPVKSLGKVFDSSLKDTESIKVTIASLDTWLKAVDRSGLPGKFKAWIYQHGVLPRILWPLLIYEVPITTIETLERKISSHLRRWLGLPKSLSSIALYGRSNKLQLPLKSLEEEYKVSKTRVVLQYKDSEDSMVSNAGIEVKTGRKWRAEEAVQQAESRLHFSKLVGAVTRGRAGLGSIPAPKIPSKRKEKRCQVQSEVRAVLEERRTCKAVGMSKQGAWARWENAIQRRVTWNELWKAEPHRIKFLIQAVYDVLPSPSNLHNWGKIESPACVLCSKIGSLEHILSCCPKALGEGRYRWRHDQVLKAIAEAIAGGVEKARHSQIARKNIHFVKAGEVRKTTTPQSRAGILNTAKDWKLLVDLEKQLKFPSHITKTSLRPDIVLFSDSTKQVVMLELTVPWEDRLEEAFERKLTKYEQLTESCQGAGWKARCLPIEVGCRGFVAQSLSRAFSTLGIEGRGKRIALRKATEAAEKSSRWLWLKEGNHGAG</sequence>
<reference evidence="4" key="1">
    <citation type="submission" date="2024-04" db="EMBL/GenBank/DDBJ databases">
        <title>Salinicola lusitanus LLJ914,a marine bacterium isolated from the Okinawa Trough.</title>
        <authorList>
            <person name="Li J."/>
        </authorList>
    </citation>
    <scope>NUCLEOTIDE SEQUENCE [LARGE SCALE GENOMIC DNA]</scope>
</reference>
<dbReference type="PANTHER" id="PTHR19446">
    <property type="entry name" value="REVERSE TRANSCRIPTASES"/>
    <property type="match status" value="1"/>
</dbReference>
<feature type="compositionally biased region" description="Basic and acidic residues" evidence="1">
    <location>
        <begin position="145"/>
        <end position="154"/>
    </location>
</feature>
<comment type="caution">
    <text evidence="3">The sequence shown here is derived from an EMBL/GenBank/DDBJ whole genome shotgun (WGS) entry which is preliminary data.</text>
</comment>
<name>A0AAW0NE37_9GOBI</name>
<organism evidence="3 4">
    <name type="scientific">Mugilogobius chulae</name>
    <name type="common">yellowstripe goby</name>
    <dbReference type="NCBI Taxonomy" id="88201"/>
    <lineage>
        <taxon>Eukaryota</taxon>
        <taxon>Metazoa</taxon>
        <taxon>Chordata</taxon>
        <taxon>Craniata</taxon>
        <taxon>Vertebrata</taxon>
        <taxon>Euteleostomi</taxon>
        <taxon>Actinopterygii</taxon>
        <taxon>Neopterygii</taxon>
        <taxon>Teleostei</taxon>
        <taxon>Neoteleostei</taxon>
        <taxon>Acanthomorphata</taxon>
        <taxon>Gobiaria</taxon>
        <taxon>Gobiiformes</taxon>
        <taxon>Gobioidei</taxon>
        <taxon>Gobiidae</taxon>
        <taxon>Gobionellinae</taxon>
        <taxon>Mugilogobius</taxon>
    </lineage>
</organism>
<evidence type="ECO:0000259" key="2">
    <source>
        <dbReference type="PROSITE" id="PS50878"/>
    </source>
</evidence>
<dbReference type="Proteomes" id="UP001460270">
    <property type="component" value="Unassembled WGS sequence"/>
</dbReference>
<gene>
    <name evidence="3" type="ORF">WMY93_025284</name>
</gene>
<protein>
    <recommendedName>
        <fullName evidence="2">Reverse transcriptase domain-containing protein</fullName>
    </recommendedName>
</protein>
<feature type="region of interest" description="Disordered" evidence="1">
    <location>
        <begin position="39"/>
        <end position="179"/>
    </location>
</feature>
<evidence type="ECO:0000256" key="1">
    <source>
        <dbReference type="SAM" id="MobiDB-lite"/>
    </source>
</evidence>
<evidence type="ECO:0000313" key="3">
    <source>
        <dbReference type="EMBL" id="KAK7889724.1"/>
    </source>
</evidence>